<name>A0A3N4MNA8_9BACT</name>
<evidence type="ECO:0000256" key="3">
    <source>
        <dbReference type="ARBA" id="ARBA00022475"/>
    </source>
</evidence>
<feature type="transmembrane region" description="Helical" evidence="7">
    <location>
        <begin position="135"/>
        <end position="156"/>
    </location>
</feature>
<evidence type="ECO:0000256" key="5">
    <source>
        <dbReference type="ARBA" id="ARBA00022989"/>
    </source>
</evidence>
<evidence type="ECO:0000259" key="10">
    <source>
        <dbReference type="Pfam" id="PF21082"/>
    </source>
</evidence>
<dbReference type="Proteomes" id="UP000279089">
    <property type="component" value="Unassembled WGS sequence"/>
</dbReference>
<feature type="chain" id="PRO_5017936768" evidence="8">
    <location>
        <begin position="24"/>
        <end position="524"/>
    </location>
</feature>
<dbReference type="InterPro" id="IPR011066">
    <property type="entry name" value="MscS_channel_C_sf"/>
</dbReference>
<evidence type="ECO:0000313" key="12">
    <source>
        <dbReference type="Proteomes" id="UP000279089"/>
    </source>
</evidence>
<keyword evidence="4 7" id="KW-0812">Transmembrane</keyword>
<reference evidence="12" key="1">
    <citation type="submission" date="2018-11" db="EMBL/GenBank/DDBJ databases">
        <title>Chitinophaga lutea sp.nov., isolate from arsenic contaminated soil.</title>
        <authorList>
            <person name="Zong Y."/>
        </authorList>
    </citation>
    <scope>NUCLEOTIDE SEQUENCE [LARGE SCALE GENOMIC DNA]</scope>
    <source>
        <strain evidence="12">YLT18</strain>
    </source>
</reference>
<feature type="transmembrane region" description="Helical" evidence="7">
    <location>
        <begin position="239"/>
        <end position="261"/>
    </location>
</feature>
<dbReference type="AlphaFoldDB" id="A0A3N4MNA8"/>
<proteinExistence type="inferred from homology"/>
<evidence type="ECO:0000256" key="1">
    <source>
        <dbReference type="ARBA" id="ARBA00004651"/>
    </source>
</evidence>
<keyword evidence="3" id="KW-1003">Cell membrane</keyword>
<evidence type="ECO:0000256" key="7">
    <source>
        <dbReference type="SAM" id="Phobius"/>
    </source>
</evidence>
<evidence type="ECO:0000259" key="9">
    <source>
        <dbReference type="Pfam" id="PF00924"/>
    </source>
</evidence>
<keyword evidence="8" id="KW-0732">Signal</keyword>
<dbReference type="InterPro" id="IPR049278">
    <property type="entry name" value="MS_channel_C"/>
</dbReference>
<feature type="transmembrane region" description="Helical" evidence="7">
    <location>
        <begin position="197"/>
        <end position="219"/>
    </location>
</feature>
<dbReference type="PANTHER" id="PTHR30221:SF18">
    <property type="entry name" value="SLL0590 PROTEIN"/>
    <property type="match status" value="1"/>
</dbReference>
<gene>
    <name evidence="11" type="ORF">EG028_10510</name>
</gene>
<comment type="similarity">
    <text evidence="2">Belongs to the MscS (TC 1.A.23) family.</text>
</comment>
<feature type="domain" description="Mechanosensitive ion channel MscS" evidence="9">
    <location>
        <begin position="339"/>
        <end position="404"/>
    </location>
</feature>
<dbReference type="SUPFAM" id="SSF50182">
    <property type="entry name" value="Sm-like ribonucleoproteins"/>
    <property type="match status" value="1"/>
</dbReference>
<keyword evidence="6 7" id="KW-0472">Membrane</keyword>
<evidence type="ECO:0000256" key="4">
    <source>
        <dbReference type="ARBA" id="ARBA00022692"/>
    </source>
</evidence>
<dbReference type="EMBL" id="RMBX01000005">
    <property type="protein sequence ID" value="RPD41109.1"/>
    <property type="molecule type" value="Genomic_DNA"/>
</dbReference>
<evidence type="ECO:0000313" key="11">
    <source>
        <dbReference type="EMBL" id="RPD41109.1"/>
    </source>
</evidence>
<dbReference type="Gene3D" id="1.10.287.1260">
    <property type="match status" value="1"/>
</dbReference>
<dbReference type="OrthoDB" id="9809206at2"/>
<dbReference type="Pfam" id="PF00924">
    <property type="entry name" value="MS_channel_2nd"/>
    <property type="match status" value="1"/>
</dbReference>
<dbReference type="GO" id="GO:0005886">
    <property type="term" value="C:plasma membrane"/>
    <property type="evidence" value="ECO:0007669"/>
    <property type="project" value="UniProtKB-SubCell"/>
</dbReference>
<dbReference type="InterPro" id="IPR010920">
    <property type="entry name" value="LSM_dom_sf"/>
</dbReference>
<keyword evidence="12" id="KW-1185">Reference proteome</keyword>
<keyword evidence="5 7" id="KW-1133">Transmembrane helix</keyword>
<feature type="signal peptide" evidence="8">
    <location>
        <begin position="1"/>
        <end position="23"/>
    </location>
</feature>
<accession>A0A3N4MNA8</accession>
<dbReference type="Gene3D" id="3.30.70.100">
    <property type="match status" value="1"/>
</dbReference>
<comment type="caution">
    <text evidence="11">The sequence shown here is derived from an EMBL/GenBank/DDBJ whole genome shotgun (WGS) entry which is preliminary data.</text>
</comment>
<evidence type="ECO:0000256" key="6">
    <source>
        <dbReference type="ARBA" id="ARBA00023136"/>
    </source>
</evidence>
<feature type="domain" description="Mechanosensitive ion channel MscS C-terminal" evidence="10">
    <location>
        <begin position="418"/>
        <end position="497"/>
    </location>
</feature>
<evidence type="ECO:0000256" key="8">
    <source>
        <dbReference type="SAM" id="SignalP"/>
    </source>
</evidence>
<dbReference type="Gene3D" id="2.30.30.60">
    <property type="match status" value="1"/>
</dbReference>
<protein>
    <submittedName>
        <fullName evidence="11">Mechanosensitive ion channel family protein</fullName>
    </submittedName>
</protein>
<dbReference type="RefSeq" id="WP_120516587.1">
    <property type="nucleotide sequence ID" value="NZ_QXZY01000006.1"/>
</dbReference>
<dbReference type="GO" id="GO:0008381">
    <property type="term" value="F:mechanosensitive monoatomic ion channel activity"/>
    <property type="evidence" value="ECO:0007669"/>
    <property type="project" value="InterPro"/>
</dbReference>
<sequence length="524" mass="58766">MYTCKILRLLPVLCLLAVMPARAQDSIAAPVTFREDTLFSFLSAPHNLSLRERAVLVTDRIRTIYEEPDFSADSILLQHDSLASRITYRGQVIATITDADASFSDLDRKALAQNYLLVIQEKLDTLSSFTGIKHILTFTAEALAVIAGLILIIWLLNRLFKRIRSRYARKNYKPFVAGGYTLLTADRVRSVMLKVLGIIRILLILIIIYFTLPILFSIFPWTERLADKLLAYVLNPLKSILKGILDYVPNLLTILVIYLFTRYIIKGVKFMAGEIERGVLKIKGFYPDWAQPTYKIAKALLYIFMFVAIYPYLPGSGSGVFQGVTVFLGLLVSLGSSSAIANMVAGVVITYMRPFRIGERIQVGDVTGDVVEKTLLVTRLRTIKNEDITIPNAVILSGRTINYSTCSEDRGLILHAAITIGYDTPWRKVHELLLNAAAKTEGLLQDPKPFVLQTALGDFYVNYELNVYTHNAAQMAVLYSHLYENILDSFHDQGYEIMSPSFHAIRQNTEPAVPGGKPEPPAFK</sequence>
<evidence type="ECO:0000256" key="2">
    <source>
        <dbReference type="ARBA" id="ARBA00008017"/>
    </source>
</evidence>
<feature type="transmembrane region" description="Helical" evidence="7">
    <location>
        <begin position="325"/>
        <end position="352"/>
    </location>
</feature>
<dbReference type="Pfam" id="PF21082">
    <property type="entry name" value="MS_channel_3rd"/>
    <property type="match status" value="1"/>
</dbReference>
<dbReference type="InterPro" id="IPR006685">
    <property type="entry name" value="MscS_channel_2nd"/>
</dbReference>
<dbReference type="InterPro" id="IPR045275">
    <property type="entry name" value="MscS_archaea/bacteria_type"/>
</dbReference>
<organism evidence="11 12">
    <name type="scientific">Chitinophaga barathri</name>
    <dbReference type="NCBI Taxonomy" id="1647451"/>
    <lineage>
        <taxon>Bacteria</taxon>
        <taxon>Pseudomonadati</taxon>
        <taxon>Bacteroidota</taxon>
        <taxon>Chitinophagia</taxon>
        <taxon>Chitinophagales</taxon>
        <taxon>Chitinophagaceae</taxon>
        <taxon>Chitinophaga</taxon>
    </lineage>
</organism>
<dbReference type="PANTHER" id="PTHR30221">
    <property type="entry name" value="SMALL-CONDUCTANCE MECHANOSENSITIVE CHANNEL"/>
    <property type="match status" value="1"/>
</dbReference>
<dbReference type="InterPro" id="IPR023408">
    <property type="entry name" value="MscS_beta-dom_sf"/>
</dbReference>
<feature type="transmembrane region" description="Helical" evidence="7">
    <location>
        <begin position="296"/>
        <end position="313"/>
    </location>
</feature>
<dbReference type="SUPFAM" id="SSF82689">
    <property type="entry name" value="Mechanosensitive channel protein MscS (YggB), C-terminal domain"/>
    <property type="match status" value="1"/>
</dbReference>
<comment type="subcellular location">
    <subcellularLocation>
        <location evidence="1">Cell membrane</location>
        <topology evidence="1">Multi-pass membrane protein</topology>
    </subcellularLocation>
</comment>